<dbReference type="InterPro" id="IPR002347">
    <property type="entry name" value="SDR_fam"/>
</dbReference>
<evidence type="ECO:0000256" key="6">
    <source>
        <dbReference type="ARBA" id="ARBA00023098"/>
    </source>
</evidence>
<evidence type="ECO:0000256" key="3">
    <source>
        <dbReference type="ARBA" id="ARBA00022832"/>
    </source>
</evidence>
<dbReference type="InterPro" id="IPR020904">
    <property type="entry name" value="Sc_DH/Rdtase_CS"/>
</dbReference>
<evidence type="ECO:0000256" key="5">
    <source>
        <dbReference type="ARBA" id="ARBA00023002"/>
    </source>
</evidence>
<evidence type="ECO:0000256" key="4">
    <source>
        <dbReference type="ARBA" id="ARBA00022857"/>
    </source>
</evidence>
<keyword evidence="7" id="KW-0275">Fatty acid biosynthesis</keyword>
<organism evidence="9">
    <name type="scientific">Variovorax paradoxus</name>
    <dbReference type="NCBI Taxonomy" id="34073"/>
    <lineage>
        <taxon>Bacteria</taxon>
        <taxon>Pseudomonadati</taxon>
        <taxon>Pseudomonadota</taxon>
        <taxon>Betaproteobacteria</taxon>
        <taxon>Burkholderiales</taxon>
        <taxon>Comamonadaceae</taxon>
        <taxon>Variovorax</taxon>
    </lineage>
</organism>
<dbReference type="PRINTS" id="PR00081">
    <property type="entry name" value="GDHRDH"/>
</dbReference>
<evidence type="ECO:0000256" key="2">
    <source>
        <dbReference type="ARBA" id="ARBA00022516"/>
    </source>
</evidence>
<keyword evidence="4" id="KW-0521">NADP</keyword>
<keyword evidence="2" id="KW-0444">Lipid biosynthesis</keyword>
<dbReference type="RefSeq" id="WP_339089507.1">
    <property type="nucleotide sequence ID" value="NZ_LR743507.1"/>
</dbReference>
<dbReference type="InterPro" id="IPR036291">
    <property type="entry name" value="NAD(P)-bd_dom_sf"/>
</dbReference>
<reference evidence="9" key="1">
    <citation type="submission" date="2019-12" db="EMBL/GenBank/DDBJ databases">
        <authorList>
            <person name="Cremers G."/>
        </authorList>
    </citation>
    <scope>NUCLEOTIDE SEQUENCE</scope>
    <source>
        <strain evidence="9">Vvax</strain>
    </source>
</reference>
<dbReference type="PIRSF" id="PIRSF000126">
    <property type="entry name" value="11-beta-HSD1"/>
    <property type="match status" value="1"/>
</dbReference>
<keyword evidence="5 9" id="KW-0560">Oxidoreductase</keyword>
<comment type="similarity">
    <text evidence="8">Belongs to the short-chain dehydrogenases/reductases (SDR) family.</text>
</comment>
<comment type="pathway">
    <text evidence="1">Lipid metabolism; fatty acid biosynthesis.</text>
</comment>
<dbReference type="SUPFAM" id="SSF51735">
    <property type="entry name" value="NAD(P)-binding Rossmann-fold domains"/>
    <property type="match status" value="1"/>
</dbReference>
<dbReference type="PANTHER" id="PTHR43086">
    <property type="entry name" value="VERY-LONG-CHAIN 3-OXOOACYL-COA REDUCTASE"/>
    <property type="match status" value="1"/>
</dbReference>
<evidence type="ECO:0000256" key="1">
    <source>
        <dbReference type="ARBA" id="ARBA00005194"/>
    </source>
</evidence>
<evidence type="ECO:0000313" key="9">
    <source>
        <dbReference type="EMBL" id="CAA2102567.1"/>
    </source>
</evidence>
<dbReference type="PRINTS" id="PR00080">
    <property type="entry name" value="SDRFAMILY"/>
</dbReference>
<dbReference type="GO" id="GO:0030497">
    <property type="term" value="P:fatty acid elongation"/>
    <property type="evidence" value="ECO:0007669"/>
    <property type="project" value="TreeGrafter"/>
</dbReference>
<dbReference type="EMBL" id="LR743507">
    <property type="protein sequence ID" value="CAA2102567.1"/>
    <property type="molecule type" value="Genomic_DNA"/>
</dbReference>
<dbReference type="EC" id="1.1.1.276" evidence="9"/>
<evidence type="ECO:0000256" key="7">
    <source>
        <dbReference type="ARBA" id="ARBA00023160"/>
    </source>
</evidence>
<sequence length="267" mass="27466">MSEQATPGTAVVTGASAGLGKIYADRLARRGYDLLLVARRGDLLEETAKALRSAYGVKVRTLTADLGAAADLERVAEAVATDPSITLLVNNAGTSTLAPVAQTSAAQLQSMLDVNIHALARLSHAVLPAFKARNRGTLVNIGSVLGFHTLPISSIYSGTKAFVLAFTRGLQDEVAGTAVKVQLVLPAATATDIWELSGVPVSNLAEGTVMAAEHCVDAALAGLDLGEPITMPSMNEAALLANFTDAGARLFGASQNGKPAARYSVTA</sequence>
<dbReference type="PANTHER" id="PTHR43086:SF2">
    <property type="entry name" value="HYDROXYSTEROID DEHYDROGENASE-LIKE PROTEIN 1"/>
    <property type="match status" value="1"/>
</dbReference>
<accession>A0A679J8U1</accession>
<evidence type="ECO:0000256" key="8">
    <source>
        <dbReference type="RuleBase" id="RU000363"/>
    </source>
</evidence>
<dbReference type="Gene3D" id="3.40.50.720">
    <property type="entry name" value="NAD(P)-binding Rossmann-like Domain"/>
    <property type="match status" value="1"/>
</dbReference>
<dbReference type="GO" id="GO:0031132">
    <property type="term" value="F:serine 3-dehydrogenase activity"/>
    <property type="evidence" value="ECO:0007669"/>
    <property type="project" value="UniProtKB-EC"/>
</dbReference>
<keyword evidence="6" id="KW-0443">Lipid metabolism</keyword>
<gene>
    <name evidence="9" type="primary">sdh_1</name>
    <name evidence="9" type="ORF">VVAX_01820</name>
</gene>
<dbReference type="Pfam" id="PF00106">
    <property type="entry name" value="adh_short"/>
    <property type="match status" value="1"/>
</dbReference>
<name>A0A679J8U1_VARPD</name>
<dbReference type="AlphaFoldDB" id="A0A679J8U1"/>
<proteinExistence type="inferred from homology"/>
<protein>
    <submittedName>
        <fullName evidence="9">Serine 3-dehydrogenase</fullName>
        <ecNumber evidence="9">1.1.1.276</ecNumber>
    </submittedName>
</protein>
<dbReference type="PROSITE" id="PS00061">
    <property type="entry name" value="ADH_SHORT"/>
    <property type="match status" value="1"/>
</dbReference>
<keyword evidence="3" id="KW-0276">Fatty acid metabolism</keyword>